<dbReference type="Pfam" id="PF09856">
    <property type="entry name" value="ScfRs"/>
    <property type="match status" value="1"/>
</dbReference>
<reference evidence="6" key="2">
    <citation type="submission" date="2020-09" db="EMBL/GenBank/DDBJ databases">
        <authorList>
            <person name="Sun Q."/>
            <person name="Kim S."/>
        </authorList>
    </citation>
    <scope>NUCLEOTIDE SEQUENCE</scope>
    <source>
        <strain evidence="6">KCTC 32422</strain>
    </source>
</reference>
<dbReference type="InterPro" id="IPR010359">
    <property type="entry name" value="IrrE_HExxH"/>
</dbReference>
<dbReference type="InterPro" id="IPR018653">
    <property type="entry name" value="ScfR_C"/>
</dbReference>
<dbReference type="GO" id="GO:0003700">
    <property type="term" value="F:DNA-binding transcription factor activity"/>
    <property type="evidence" value="ECO:0007669"/>
    <property type="project" value="TreeGrafter"/>
</dbReference>
<evidence type="ECO:0000313" key="7">
    <source>
        <dbReference type="Proteomes" id="UP000634139"/>
    </source>
</evidence>
<evidence type="ECO:0000313" key="6">
    <source>
        <dbReference type="EMBL" id="GGZ94655.1"/>
    </source>
</evidence>
<feature type="domain" description="HTH cro/C1-type" evidence="5">
    <location>
        <begin position="15"/>
        <end position="69"/>
    </location>
</feature>
<keyword evidence="7" id="KW-1185">Reference proteome</keyword>
<keyword evidence="3 6" id="KW-0238">DNA-binding</keyword>
<dbReference type="InterPro" id="IPR010982">
    <property type="entry name" value="Lambda_DNA-bd_dom_sf"/>
</dbReference>
<organism evidence="6 7">
    <name type="scientific">Novosphingobium arvoryzae</name>
    <dbReference type="NCBI Taxonomy" id="1256514"/>
    <lineage>
        <taxon>Bacteria</taxon>
        <taxon>Pseudomonadati</taxon>
        <taxon>Pseudomonadota</taxon>
        <taxon>Alphaproteobacteria</taxon>
        <taxon>Sphingomonadales</taxon>
        <taxon>Sphingomonadaceae</taxon>
        <taxon>Novosphingobium</taxon>
    </lineage>
</organism>
<gene>
    <name evidence="6" type="ORF">GCM10011617_13060</name>
</gene>
<dbReference type="PIRSF" id="PIRSF019251">
    <property type="entry name" value="Rv0465c"/>
    <property type="match status" value="1"/>
</dbReference>
<dbReference type="Proteomes" id="UP000634139">
    <property type="component" value="Unassembled WGS sequence"/>
</dbReference>
<dbReference type="SUPFAM" id="SSF47413">
    <property type="entry name" value="lambda repressor-like DNA-binding domains"/>
    <property type="match status" value="1"/>
</dbReference>
<evidence type="ECO:0000256" key="1">
    <source>
        <dbReference type="ARBA" id="ARBA00007227"/>
    </source>
</evidence>
<dbReference type="PROSITE" id="PS50943">
    <property type="entry name" value="HTH_CROC1"/>
    <property type="match status" value="1"/>
</dbReference>
<dbReference type="GO" id="GO:0003677">
    <property type="term" value="F:DNA binding"/>
    <property type="evidence" value="ECO:0007669"/>
    <property type="project" value="UniProtKB-KW"/>
</dbReference>
<dbReference type="CDD" id="cd00093">
    <property type="entry name" value="HTH_XRE"/>
    <property type="match status" value="1"/>
</dbReference>
<accession>A0A918RCA2</accession>
<evidence type="ECO:0000259" key="5">
    <source>
        <dbReference type="PROSITE" id="PS50943"/>
    </source>
</evidence>
<dbReference type="Gene3D" id="1.10.260.40">
    <property type="entry name" value="lambda repressor-like DNA-binding domains"/>
    <property type="match status" value="1"/>
</dbReference>
<proteinExistence type="inferred from homology"/>
<dbReference type="Pfam" id="PF01381">
    <property type="entry name" value="HTH_3"/>
    <property type="match status" value="1"/>
</dbReference>
<evidence type="ECO:0000256" key="4">
    <source>
        <dbReference type="ARBA" id="ARBA00023163"/>
    </source>
</evidence>
<dbReference type="SMART" id="SM00530">
    <property type="entry name" value="HTH_XRE"/>
    <property type="match status" value="1"/>
</dbReference>
<dbReference type="InterPro" id="IPR026281">
    <property type="entry name" value="HTH_RamB"/>
</dbReference>
<dbReference type="InterPro" id="IPR050807">
    <property type="entry name" value="TransReg_Diox_bact_type"/>
</dbReference>
<dbReference type="InterPro" id="IPR001387">
    <property type="entry name" value="Cro/C1-type_HTH"/>
</dbReference>
<dbReference type="AlphaFoldDB" id="A0A918RCA2"/>
<reference evidence="6" key="1">
    <citation type="journal article" date="2014" name="Int. J. Syst. Evol. Microbiol.">
        <title>Complete genome sequence of Corynebacterium casei LMG S-19264T (=DSM 44701T), isolated from a smear-ripened cheese.</title>
        <authorList>
            <consortium name="US DOE Joint Genome Institute (JGI-PGF)"/>
            <person name="Walter F."/>
            <person name="Albersmeier A."/>
            <person name="Kalinowski J."/>
            <person name="Ruckert C."/>
        </authorList>
    </citation>
    <scope>NUCLEOTIDE SEQUENCE</scope>
    <source>
        <strain evidence="6">KCTC 32422</strain>
    </source>
</reference>
<name>A0A918RCA2_9SPHN</name>
<comment type="caution">
    <text evidence="6">The sequence shown here is derived from an EMBL/GenBank/DDBJ whole genome shotgun (WGS) entry which is preliminary data.</text>
</comment>
<evidence type="ECO:0000256" key="2">
    <source>
        <dbReference type="ARBA" id="ARBA00023015"/>
    </source>
</evidence>
<dbReference type="EMBL" id="BMZD01000003">
    <property type="protein sequence ID" value="GGZ94655.1"/>
    <property type="molecule type" value="Genomic_DNA"/>
</dbReference>
<dbReference type="GO" id="GO:0005829">
    <property type="term" value="C:cytosol"/>
    <property type="evidence" value="ECO:0007669"/>
    <property type="project" value="TreeGrafter"/>
</dbReference>
<keyword evidence="4" id="KW-0804">Transcription</keyword>
<dbReference type="PANTHER" id="PTHR46797:SF23">
    <property type="entry name" value="HTH-TYPE TRANSCRIPTIONAL REGULATOR SUTR"/>
    <property type="match status" value="1"/>
</dbReference>
<comment type="similarity">
    <text evidence="1">Belongs to the short-chain fatty acyl-CoA assimilation regulator (ScfR) family.</text>
</comment>
<evidence type="ECO:0000256" key="3">
    <source>
        <dbReference type="ARBA" id="ARBA00023125"/>
    </source>
</evidence>
<dbReference type="Pfam" id="PF06114">
    <property type="entry name" value="Peptidase_M78"/>
    <property type="match status" value="1"/>
</dbReference>
<dbReference type="PANTHER" id="PTHR46797">
    <property type="entry name" value="HTH-TYPE TRANSCRIPTIONAL REGULATOR"/>
    <property type="match status" value="1"/>
</dbReference>
<sequence length="465" mass="51115">MGGMSDPTILAGPSVRRLRRREGLTQAAMASRLGISPSYLNLIERNQRPLSARLVVVLAEQFDFDPRSLRQDEAVGGVDGLRRRLADERFADLAIDRDEIAEWLAAAPQAALAFARLFDASGKDVAAASTDPMDLVRREIERWRNHFADLDAAAEALADELRLSNADIGAALAERLRQKHQLSVRILPADVMPDALRRLDLHARQLQLSEVLDGPSRNFQVAVQLALLEQRDEIAAIANGAQFTDRAAWRLFRRHLAAYFAAALLMPYGRFMRACEATGYDLDLLQRRFGVGFEQLAHRLTTLQRVGQRGLPFFMARIDRAGQYSKRYAGASGTLLLESETSCPLWAAHEAFERAGRTCVQLVEVPDGAGQPSRWLTLAQTVERSGTLGAGTARFAVVLGLEARLAGQLAQARGLSLDPVHAVPIGPGCAQCHRASCLQRALPPRGAALEFDERIRGLTPFSFRG</sequence>
<keyword evidence="2" id="KW-0805">Transcription regulation</keyword>
<protein>
    <submittedName>
        <fullName evidence="6">DNA-binding protein</fullName>
    </submittedName>
</protein>